<dbReference type="PANTHER" id="PTHR23502:SF38">
    <property type="entry name" value="POLYAMINE TRANSPORTER 4"/>
    <property type="match status" value="1"/>
</dbReference>
<feature type="transmembrane region" description="Helical" evidence="9">
    <location>
        <begin position="472"/>
        <end position="492"/>
    </location>
</feature>
<protein>
    <submittedName>
        <fullName evidence="11">MFS general substrate transporter</fullName>
    </submittedName>
</protein>
<evidence type="ECO:0000313" key="11">
    <source>
        <dbReference type="EMBL" id="KAJ9145248.1"/>
    </source>
</evidence>
<dbReference type="GO" id="GO:0000297">
    <property type="term" value="F:spermine transmembrane transporter activity"/>
    <property type="evidence" value="ECO:0007669"/>
    <property type="project" value="TreeGrafter"/>
</dbReference>
<feature type="transmembrane region" description="Helical" evidence="9">
    <location>
        <begin position="139"/>
        <end position="159"/>
    </location>
</feature>
<feature type="transmembrane region" description="Helical" evidence="9">
    <location>
        <begin position="107"/>
        <end position="127"/>
    </location>
</feature>
<gene>
    <name evidence="11" type="ORF">NKR19_g6127</name>
</gene>
<dbReference type="GO" id="GO:0015606">
    <property type="term" value="F:spermidine transmembrane transporter activity"/>
    <property type="evidence" value="ECO:0007669"/>
    <property type="project" value="TreeGrafter"/>
</dbReference>
<dbReference type="Gene3D" id="1.20.1250.20">
    <property type="entry name" value="MFS general substrate transporter like domains"/>
    <property type="match status" value="1"/>
</dbReference>
<dbReference type="AlphaFoldDB" id="A0AA38RTS0"/>
<accession>A0AA38RTS0</accession>
<keyword evidence="4" id="KW-1003">Cell membrane</keyword>
<evidence type="ECO:0000256" key="9">
    <source>
        <dbReference type="SAM" id="Phobius"/>
    </source>
</evidence>
<feature type="transmembrane region" description="Helical" evidence="9">
    <location>
        <begin position="297"/>
        <end position="323"/>
    </location>
</feature>
<evidence type="ECO:0000313" key="12">
    <source>
        <dbReference type="Proteomes" id="UP001174691"/>
    </source>
</evidence>
<evidence type="ECO:0000256" key="5">
    <source>
        <dbReference type="ARBA" id="ARBA00022692"/>
    </source>
</evidence>
<comment type="caution">
    <text evidence="11">The sequence shown here is derived from an EMBL/GenBank/DDBJ whole genome shotgun (WGS) entry which is preliminary data.</text>
</comment>
<evidence type="ECO:0000256" key="4">
    <source>
        <dbReference type="ARBA" id="ARBA00022475"/>
    </source>
</evidence>
<feature type="domain" description="Major facilitator superfamily (MFS) profile" evidence="10">
    <location>
        <begin position="73"/>
        <end position="509"/>
    </location>
</feature>
<dbReference type="PROSITE" id="PS50850">
    <property type="entry name" value="MFS"/>
    <property type="match status" value="1"/>
</dbReference>
<evidence type="ECO:0000256" key="6">
    <source>
        <dbReference type="ARBA" id="ARBA00022989"/>
    </source>
</evidence>
<comment type="subcellular location">
    <subcellularLocation>
        <location evidence="2">Cell membrane</location>
    </subcellularLocation>
    <subcellularLocation>
        <location evidence="1">Membrane</location>
        <topology evidence="1">Multi-pass membrane protein</topology>
    </subcellularLocation>
</comment>
<evidence type="ECO:0000256" key="1">
    <source>
        <dbReference type="ARBA" id="ARBA00004141"/>
    </source>
</evidence>
<feature type="compositionally biased region" description="Basic and acidic residues" evidence="8">
    <location>
        <begin position="11"/>
        <end position="22"/>
    </location>
</feature>
<dbReference type="InterPro" id="IPR020846">
    <property type="entry name" value="MFS_dom"/>
</dbReference>
<dbReference type="PANTHER" id="PTHR23502">
    <property type="entry name" value="MAJOR FACILITATOR SUPERFAMILY"/>
    <property type="match status" value="1"/>
</dbReference>
<keyword evidence="5 9" id="KW-0812">Transmembrane</keyword>
<evidence type="ECO:0000256" key="2">
    <source>
        <dbReference type="ARBA" id="ARBA00004236"/>
    </source>
</evidence>
<feature type="region of interest" description="Disordered" evidence="8">
    <location>
        <begin position="1"/>
        <end position="64"/>
    </location>
</feature>
<evidence type="ECO:0000256" key="8">
    <source>
        <dbReference type="SAM" id="MobiDB-lite"/>
    </source>
</evidence>
<dbReference type="Pfam" id="PF07690">
    <property type="entry name" value="MFS_1"/>
    <property type="match status" value="1"/>
</dbReference>
<dbReference type="CDD" id="cd17323">
    <property type="entry name" value="MFS_Tpo1_MDR_like"/>
    <property type="match status" value="1"/>
</dbReference>
<evidence type="ECO:0000259" key="10">
    <source>
        <dbReference type="PROSITE" id="PS50850"/>
    </source>
</evidence>
<keyword evidence="12" id="KW-1185">Reference proteome</keyword>
<dbReference type="SUPFAM" id="SSF103473">
    <property type="entry name" value="MFS general substrate transporter"/>
    <property type="match status" value="1"/>
</dbReference>
<feature type="transmembrane region" description="Helical" evidence="9">
    <location>
        <begin position="335"/>
        <end position="359"/>
    </location>
</feature>
<keyword evidence="7 9" id="KW-0472">Membrane</keyword>
<proteinExistence type="inferred from homology"/>
<feature type="transmembrane region" description="Helical" evidence="9">
    <location>
        <begin position="74"/>
        <end position="95"/>
    </location>
</feature>
<reference evidence="11" key="1">
    <citation type="submission" date="2022-07" db="EMBL/GenBank/DDBJ databases">
        <title>Fungi with potential for degradation of polypropylene.</title>
        <authorList>
            <person name="Gostincar C."/>
        </authorList>
    </citation>
    <scope>NUCLEOTIDE SEQUENCE</scope>
    <source>
        <strain evidence="11">EXF-13287</strain>
    </source>
</reference>
<dbReference type="InterPro" id="IPR011701">
    <property type="entry name" value="MFS"/>
</dbReference>
<organism evidence="11 12">
    <name type="scientific">Coniochaeta hoffmannii</name>
    <dbReference type="NCBI Taxonomy" id="91930"/>
    <lineage>
        <taxon>Eukaryota</taxon>
        <taxon>Fungi</taxon>
        <taxon>Dikarya</taxon>
        <taxon>Ascomycota</taxon>
        <taxon>Pezizomycotina</taxon>
        <taxon>Sordariomycetes</taxon>
        <taxon>Sordariomycetidae</taxon>
        <taxon>Coniochaetales</taxon>
        <taxon>Coniochaetaceae</taxon>
        <taxon>Coniochaeta</taxon>
    </lineage>
</organism>
<comment type="similarity">
    <text evidence="3">Belongs to the major facilitator superfamily.</text>
</comment>
<dbReference type="FunFam" id="1.20.1250.20:FF:000082">
    <property type="entry name" value="MFS multidrug transporter, putative"/>
    <property type="match status" value="1"/>
</dbReference>
<name>A0AA38RTS0_9PEZI</name>
<feature type="transmembrane region" description="Helical" evidence="9">
    <location>
        <begin position="198"/>
        <end position="220"/>
    </location>
</feature>
<dbReference type="GO" id="GO:0005886">
    <property type="term" value="C:plasma membrane"/>
    <property type="evidence" value="ECO:0007669"/>
    <property type="project" value="UniProtKB-SubCell"/>
</dbReference>
<evidence type="ECO:0000256" key="3">
    <source>
        <dbReference type="ARBA" id="ARBA00008335"/>
    </source>
</evidence>
<keyword evidence="6 9" id="KW-1133">Transmembrane helix</keyword>
<feature type="transmembrane region" description="Helical" evidence="9">
    <location>
        <begin position="379"/>
        <end position="399"/>
    </location>
</feature>
<evidence type="ECO:0000256" key="7">
    <source>
        <dbReference type="ARBA" id="ARBA00023136"/>
    </source>
</evidence>
<feature type="transmembrane region" description="Helical" evidence="9">
    <location>
        <begin position="165"/>
        <end position="186"/>
    </location>
</feature>
<sequence>MAADLVQEVNGHGKDLAEKELEPGQAAQSGSSDAEDGSKSEDEVQAGTAQAAWDWDTDPHNPYNWPRGKKAMQVGIIASIAFLASMGTSIMSAAVEQIELEFGVTTTQAILPLSLYVFALGLGPVVGGPLSETIGRLPVYMGGLIGGTLFTLGAALTHSFAGLNILRFLAGFCFAPSLAISTGTINEMYKPVHRGLPSTLFILTPFLGPGIAPVMGAFIVVRKGWRWTQWTMLFFCAFSLLLILPFGGETFHAILKRRQSKKLGHEVPPSPPLAAKLRLFLTITIFRPLHMMFTEPIVGLACLYVSTAFATLYTFFAAVPYIFQTVYGFTLEQTGLVFLAVVVGCVLGTLTIILCDVLLYRRQIPRHPPHMVPPEYRLYPAMVGSLGLPAGLFWLAWTARADVSWASPVVALVPFSWGNLCLFISMLQFTVDTYTGTVIASATSANSLSRYGLSGAFPLFAIQMYRNLGIDWATSLLGFISVALLPVPWVFFKYGKRIRAMSHYETPTY</sequence>
<dbReference type="Proteomes" id="UP001174691">
    <property type="component" value="Unassembled WGS sequence"/>
</dbReference>
<feature type="transmembrane region" description="Helical" evidence="9">
    <location>
        <begin position="232"/>
        <end position="255"/>
    </location>
</feature>
<feature type="transmembrane region" description="Helical" evidence="9">
    <location>
        <begin position="405"/>
        <end position="427"/>
    </location>
</feature>
<dbReference type="InterPro" id="IPR036259">
    <property type="entry name" value="MFS_trans_sf"/>
</dbReference>
<dbReference type="EMBL" id="JANBVN010000091">
    <property type="protein sequence ID" value="KAJ9145248.1"/>
    <property type="molecule type" value="Genomic_DNA"/>
</dbReference>